<sequence length="78" mass="8731">MGIEERDPKWPHCPPQTTVMELVFTAGRAQNFLICSSFPLHPKSSLCFSKSPLKTLRTKLALNSKLSLRPTNPPGERP</sequence>
<organism evidence="1 2">
    <name type="scientific">Corchorus olitorius</name>
    <dbReference type="NCBI Taxonomy" id="93759"/>
    <lineage>
        <taxon>Eukaryota</taxon>
        <taxon>Viridiplantae</taxon>
        <taxon>Streptophyta</taxon>
        <taxon>Embryophyta</taxon>
        <taxon>Tracheophyta</taxon>
        <taxon>Spermatophyta</taxon>
        <taxon>Magnoliopsida</taxon>
        <taxon>eudicotyledons</taxon>
        <taxon>Gunneridae</taxon>
        <taxon>Pentapetalae</taxon>
        <taxon>rosids</taxon>
        <taxon>malvids</taxon>
        <taxon>Malvales</taxon>
        <taxon>Malvaceae</taxon>
        <taxon>Grewioideae</taxon>
        <taxon>Apeibeae</taxon>
        <taxon>Corchorus</taxon>
    </lineage>
</organism>
<gene>
    <name evidence="1" type="ORF">COLO4_07800</name>
</gene>
<dbReference type="AlphaFoldDB" id="A0A1R3KII8"/>
<comment type="caution">
    <text evidence="1">The sequence shown here is derived from an EMBL/GenBank/DDBJ whole genome shotgun (WGS) entry which is preliminary data.</text>
</comment>
<accession>A0A1R3KII8</accession>
<protein>
    <submittedName>
        <fullName evidence="1">Uncharacterized protein</fullName>
    </submittedName>
</protein>
<name>A0A1R3KII8_9ROSI</name>
<evidence type="ECO:0000313" key="2">
    <source>
        <dbReference type="Proteomes" id="UP000187203"/>
    </source>
</evidence>
<dbReference type="Proteomes" id="UP000187203">
    <property type="component" value="Unassembled WGS sequence"/>
</dbReference>
<evidence type="ECO:0000313" key="1">
    <source>
        <dbReference type="EMBL" id="OMP06913.1"/>
    </source>
</evidence>
<reference evidence="2" key="1">
    <citation type="submission" date="2013-09" db="EMBL/GenBank/DDBJ databases">
        <title>Corchorus olitorius genome sequencing.</title>
        <authorList>
            <person name="Alam M."/>
            <person name="Haque M.S."/>
            <person name="Islam M.S."/>
            <person name="Emdad E.M."/>
            <person name="Islam M.M."/>
            <person name="Ahmed B."/>
            <person name="Halim A."/>
            <person name="Hossen Q.M.M."/>
            <person name="Hossain M.Z."/>
            <person name="Ahmed R."/>
            <person name="Khan M.M."/>
            <person name="Islam R."/>
            <person name="Rashid M.M."/>
            <person name="Khan S.A."/>
            <person name="Rahman M.S."/>
            <person name="Alam M."/>
            <person name="Yahiya A.S."/>
            <person name="Khan M.S."/>
            <person name="Azam M.S."/>
            <person name="Haque T."/>
            <person name="Lashkar M.Z.H."/>
            <person name="Akhand A.I."/>
            <person name="Morshed G."/>
            <person name="Roy S."/>
            <person name="Uddin K.S."/>
            <person name="Rabeya T."/>
            <person name="Hossain A.S."/>
            <person name="Chowdhury A."/>
            <person name="Snigdha A.R."/>
            <person name="Mortoza M.S."/>
            <person name="Matin S.A."/>
            <person name="Hoque S.M.E."/>
            <person name="Islam M.K."/>
            <person name="Roy D.K."/>
            <person name="Haider R."/>
            <person name="Moosa M.M."/>
            <person name="Elias S.M."/>
            <person name="Hasan A.M."/>
            <person name="Jahan S."/>
            <person name="Shafiuddin M."/>
            <person name="Mahmood N."/>
            <person name="Shommy N.S."/>
        </authorList>
    </citation>
    <scope>NUCLEOTIDE SEQUENCE [LARGE SCALE GENOMIC DNA]</scope>
    <source>
        <strain evidence="2">cv. O-4</strain>
    </source>
</reference>
<keyword evidence="2" id="KW-1185">Reference proteome</keyword>
<proteinExistence type="predicted"/>
<dbReference type="EMBL" id="AWUE01013459">
    <property type="protein sequence ID" value="OMP06913.1"/>
    <property type="molecule type" value="Genomic_DNA"/>
</dbReference>